<dbReference type="STRING" id="576137.A0A1L7X926"/>
<reference evidence="7 8" key="1">
    <citation type="submission" date="2016-03" db="EMBL/GenBank/DDBJ databases">
        <authorList>
            <person name="Ploux O."/>
        </authorList>
    </citation>
    <scope>NUCLEOTIDE SEQUENCE [LARGE SCALE GENOMIC DNA]</scope>
    <source>
        <strain evidence="7 8">UAMH 11012</strain>
    </source>
</reference>
<dbReference type="PANTHER" id="PTHR47660:SF3">
    <property type="entry name" value="FINGER DOMAIN PROTEIN, PUTATIVE (AFU_ORTHOLOGUE AFUA_4G03310)-RELATED"/>
    <property type="match status" value="1"/>
</dbReference>
<dbReference type="InterPro" id="IPR036864">
    <property type="entry name" value="Zn2-C6_fun-type_DNA-bd_sf"/>
</dbReference>
<keyword evidence="4" id="KW-0804">Transcription</keyword>
<dbReference type="SUPFAM" id="SSF57701">
    <property type="entry name" value="Zn2/Cys6 DNA-binding domain"/>
    <property type="match status" value="1"/>
</dbReference>
<dbReference type="GO" id="GO:0000981">
    <property type="term" value="F:DNA-binding transcription factor activity, RNA polymerase II-specific"/>
    <property type="evidence" value="ECO:0007669"/>
    <property type="project" value="InterPro"/>
</dbReference>
<dbReference type="PANTHER" id="PTHR47660">
    <property type="entry name" value="TRANSCRIPTION FACTOR WITH C2H2 AND ZN(2)-CYS(6) DNA BINDING DOMAIN (EUROFUNG)-RELATED-RELATED"/>
    <property type="match status" value="1"/>
</dbReference>
<evidence type="ECO:0000313" key="8">
    <source>
        <dbReference type="Proteomes" id="UP000184330"/>
    </source>
</evidence>
<dbReference type="InterPro" id="IPR001138">
    <property type="entry name" value="Zn2Cys6_DnaBD"/>
</dbReference>
<keyword evidence="3" id="KW-0805">Transcription regulation</keyword>
<keyword evidence="5" id="KW-0539">Nucleus</keyword>
<dbReference type="SMART" id="SM00066">
    <property type="entry name" value="GAL4"/>
    <property type="match status" value="1"/>
</dbReference>
<dbReference type="CDD" id="cd00067">
    <property type="entry name" value="GAL4"/>
    <property type="match status" value="1"/>
</dbReference>
<dbReference type="AlphaFoldDB" id="A0A1L7X926"/>
<evidence type="ECO:0000256" key="4">
    <source>
        <dbReference type="ARBA" id="ARBA00023163"/>
    </source>
</evidence>
<dbReference type="GO" id="GO:0008270">
    <property type="term" value="F:zinc ion binding"/>
    <property type="evidence" value="ECO:0007669"/>
    <property type="project" value="InterPro"/>
</dbReference>
<proteinExistence type="predicted"/>
<evidence type="ECO:0000313" key="7">
    <source>
        <dbReference type="EMBL" id="CZR61487.1"/>
    </source>
</evidence>
<evidence type="ECO:0000256" key="3">
    <source>
        <dbReference type="ARBA" id="ARBA00023015"/>
    </source>
</evidence>
<dbReference type="OrthoDB" id="3556661at2759"/>
<keyword evidence="8" id="KW-1185">Reference proteome</keyword>
<feature type="domain" description="Zn(2)-C6 fungal-type" evidence="6">
    <location>
        <begin position="116"/>
        <end position="146"/>
    </location>
</feature>
<keyword evidence="1" id="KW-0479">Metal-binding</keyword>
<dbReference type="EMBL" id="FJOG01000018">
    <property type="protein sequence ID" value="CZR61487.1"/>
    <property type="molecule type" value="Genomic_DNA"/>
</dbReference>
<dbReference type="Pfam" id="PF00172">
    <property type="entry name" value="Zn_clus"/>
    <property type="match status" value="1"/>
</dbReference>
<gene>
    <name evidence="7" type="ORF">PAC_11383</name>
</gene>
<sequence>MLKRELVLPSALIGQLRASRNSVLGGVLSLHDTLHLIVAEGFKSTVFHISFDFEQLIEQLVSRSSSVHFAPEHSKTASLSFIPLSCPDCAAEKQASRHVRYCRTKAKDGVSTRRKSCVACIKAKTRCGMTLPSCSRCSSKGLQCLYKSANAPSSPEVQGVHVEEPALVGAAPPLLAEIALDSSPSATGQVRSPRDLWYLSSGNGFDHNLSTNTWQDLYSNAETNNIEGPIFPNEILDLHSFSWNYPSDTFLPQIHHFKDRVVLGSFYVIDVQLPSVELDTKTILEKRDVRAGPHGSTLGRAYCMTALRSYPAMLCSDVGTLPPFVHARSRPRNKSRYVDDETVALPEPLEICISIMRMYTAKTPGNLPFIWHTIGAESQRIEGNYRSWDTWNILASVQAMTIYLILGLLEDSSSYVADRQILRSMCNTTRVRAILSPFRKNCRLIFSLQRIAEKLHPIGRPCNEELPQDRLPTWEDWAQSECQRRTAVILIIIIHLFSIEHGSLIPPCGGFSALPLPCSKKLWQASDLETWEKEYRKEYMGGGGEGLKRVPTYRDLLPDLEDLEGPTSSSRMEWLSEWFLGMDEVGTLITMAISTL</sequence>
<evidence type="ECO:0000259" key="6">
    <source>
        <dbReference type="PROSITE" id="PS50048"/>
    </source>
</evidence>
<name>A0A1L7X926_9HELO</name>
<organism evidence="7 8">
    <name type="scientific">Phialocephala subalpina</name>
    <dbReference type="NCBI Taxonomy" id="576137"/>
    <lineage>
        <taxon>Eukaryota</taxon>
        <taxon>Fungi</taxon>
        <taxon>Dikarya</taxon>
        <taxon>Ascomycota</taxon>
        <taxon>Pezizomycotina</taxon>
        <taxon>Leotiomycetes</taxon>
        <taxon>Helotiales</taxon>
        <taxon>Mollisiaceae</taxon>
        <taxon>Phialocephala</taxon>
        <taxon>Phialocephala fortinii species complex</taxon>
    </lineage>
</organism>
<evidence type="ECO:0000256" key="1">
    <source>
        <dbReference type="ARBA" id="ARBA00022723"/>
    </source>
</evidence>
<accession>A0A1L7X926</accession>
<dbReference type="Gene3D" id="4.10.240.10">
    <property type="entry name" value="Zn(2)-C6 fungal-type DNA-binding domain"/>
    <property type="match status" value="1"/>
</dbReference>
<dbReference type="PROSITE" id="PS50048">
    <property type="entry name" value="ZN2_CY6_FUNGAL_2"/>
    <property type="match status" value="1"/>
</dbReference>
<evidence type="ECO:0000256" key="2">
    <source>
        <dbReference type="ARBA" id="ARBA00022833"/>
    </source>
</evidence>
<protein>
    <recommendedName>
        <fullName evidence="6">Zn(2)-C6 fungal-type domain-containing protein</fullName>
    </recommendedName>
</protein>
<evidence type="ECO:0000256" key="5">
    <source>
        <dbReference type="ARBA" id="ARBA00023242"/>
    </source>
</evidence>
<keyword evidence="2" id="KW-0862">Zinc</keyword>
<dbReference type="Proteomes" id="UP000184330">
    <property type="component" value="Unassembled WGS sequence"/>
</dbReference>